<dbReference type="RefSeq" id="WP_407032157.1">
    <property type="nucleotide sequence ID" value="NZ_JAQGEF010000017.1"/>
</dbReference>
<keyword evidence="5" id="KW-0998">Cell outer membrane</keyword>
<sequence>MKKYLIIATAIFSMSSMVACSKFLERPVEDALTEEDAIYDEATLKSFLNGTYVNTATDLYSGNQTWIADLMGDEINGNLYSGDDGEFYNRKTSIFGAYKNDRYTAMNQIVYRANKIISRLDLATSDKDNVEGEAQFLRALARFEILKLWALNWGATADNNHLGIVLRNETSINGLNRSTIKESYDAVIADLVSALAKVKDTPAAGHAGKDQVKALLAKVYFQKNDFANAFKYADEVIKTGKYILDKDDTTPTGLKWTAKRYSEGKSTEMIFGFKYVLSVLEVGGELRGRYRSDVGFSPQGRFKASSVMYNLGTQTGDTRAAWYAPTQTDGVTYYPITKYDKDRFDRPVIHLTDLKLIRAESAAELGGANLAVAIADVNDILTRAFAGTSRNIATSATKNEVLTQVRAQRELEMIGEGDRLQQIKRIGALTGQTVDRRNAPSNCPGMAIQFPQGEKSGYSSFTMNEEGGCN</sequence>
<feature type="chain" id="PRO_5046271558" evidence="6">
    <location>
        <begin position="20"/>
        <end position="470"/>
    </location>
</feature>
<evidence type="ECO:0000259" key="8">
    <source>
        <dbReference type="Pfam" id="PF14322"/>
    </source>
</evidence>
<proteinExistence type="inferred from homology"/>
<reference evidence="9 10" key="1">
    <citation type="submission" date="2022-12" db="EMBL/GenBank/DDBJ databases">
        <title>Chitinophagaceae gen. sp. nov., a new member of the family Chitinophagaceae, isolated from soil in a chemical factory.</title>
        <authorList>
            <person name="Ke Z."/>
        </authorList>
    </citation>
    <scope>NUCLEOTIDE SEQUENCE [LARGE SCALE GENOMIC DNA]</scope>
    <source>
        <strain evidence="9 10">LY-5</strain>
    </source>
</reference>
<dbReference type="PROSITE" id="PS51257">
    <property type="entry name" value="PROKAR_LIPOPROTEIN"/>
    <property type="match status" value="1"/>
</dbReference>
<dbReference type="InterPro" id="IPR012944">
    <property type="entry name" value="SusD_RagB_dom"/>
</dbReference>
<feature type="domain" description="RagB/SusD" evidence="7">
    <location>
        <begin position="318"/>
        <end position="430"/>
    </location>
</feature>
<evidence type="ECO:0000313" key="9">
    <source>
        <dbReference type="EMBL" id="MDA3615829.1"/>
    </source>
</evidence>
<name>A0ABT4ULW0_9BACT</name>
<evidence type="ECO:0000256" key="5">
    <source>
        <dbReference type="ARBA" id="ARBA00023237"/>
    </source>
</evidence>
<comment type="caution">
    <text evidence="9">The sequence shown here is derived from an EMBL/GenBank/DDBJ whole genome shotgun (WGS) entry which is preliminary data.</text>
</comment>
<keyword evidence="4" id="KW-0472">Membrane</keyword>
<dbReference type="Proteomes" id="UP001210231">
    <property type="component" value="Unassembled WGS sequence"/>
</dbReference>
<evidence type="ECO:0000256" key="3">
    <source>
        <dbReference type="ARBA" id="ARBA00022729"/>
    </source>
</evidence>
<feature type="signal peptide" evidence="6">
    <location>
        <begin position="1"/>
        <end position="19"/>
    </location>
</feature>
<evidence type="ECO:0000256" key="2">
    <source>
        <dbReference type="ARBA" id="ARBA00006275"/>
    </source>
</evidence>
<evidence type="ECO:0000256" key="6">
    <source>
        <dbReference type="SAM" id="SignalP"/>
    </source>
</evidence>
<evidence type="ECO:0000313" key="10">
    <source>
        <dbReference type="Proteomes" id="UP001210231"/>
    </source>
</evidence>
<evidence type="ECO:0000256" key="4">
    <source>
        <dbReference type="ARBA" id="ARBA00023136"/>
    </source>
</evidence>
<dbReference type="EMBL" id="JAQGEF010000017">
    <property type="protein sequence ID" value="MDA3615829.1"/>
    <property type="molecule type" value="Genomic_DNA"/>
</dbReference>
<dbReference type="InterPro" id="IPR033985">
    <property type="entry name" value="SusD-like_N"/>
</dbReference>
<keyword evidence="10" id="KW-1185">Reference proteome</keyword>
<dbReference type="Pfam" id="PF07980">
    <property type="entry name" value="SusD_RagB"/>
    <property type="match status" value="1"/>
</dbReference>
<dbReference type="Pfam" id="PF14322">
    <property type="entry name" value="SusD-like_3"/>
    <property type="match status" value="1"/>
</dbReference>
<feature type="domain" description="SusD-like N-terminal" evidence="8">
    <location>
        <begin position="23"/>
        <end position="220"/>
    </location>
</feature>
<dbReference type="Gene3D" id="1.25.40.390">
    <property type="match status" value="1"/>
</dbReference>
<gene>
    <name evidence="9" type="ORF">O3P16_13500</name>
</gene>
<evidence type="ECO:0000259" key="7">
    <source>
        <dbReference type="Pfam" id="PF07980"/>
    </source>
</evidence>
<keyword evidence="3 6" id="KW-0732">Signal</keyword>
<evidence type="ECO:0000256" key="1">
    <source>
        <dbReference type="ARBA" id="ARBA00004442"/>
    </source>
</evidence>
<organism evidence="9 10">
    <name type="scientific">Polluticaenibacter yanchengensis</name>
    <dbReference type="NCBI Taxonomy" id="3014562"/>
    <lineage>
        <taxon>Bacteria</taxon>
        <taxon>Pseudomonadati</taxon>
        <taxon>Bacteroidota</taxon>
        <taxon>Chitinophagia</taxon>
        <taxon>Chitinophagales</taxon>
        <taxon>Chitinophagaceae</taxon>
        <taxon>Polluticaenibacter</taxon>
    </lineage>
</organism>
<dbReference type="InterPro" id="IPR011990">
    <property type="entry name" value="TPR-like_helical_dom_sf"/>
</dbReference>
<comment type="subcellular location">
    <subcellularLocation>
        <location evidence="1">Cell outer membrane</location>
    </subcellularLocation>
</comment>
<comment type="similarity">
    <text evidence="2">Belongs to the SusD family.</text>
</comment>
<dbReference type="SUPFAM" id="SSF48452">
    <property type="entry name" value="TPR-like"/>
    <property type="match status" value="1"/>
</dbReference>
<accession>A0ABT4ULW0</accession>
<protein>
    <submittedName>
        <fullName evidence="9">RagB/SusD family nutrient uptake outer membrane protein</fullName>
    </submittedName>
</protein>